<dbReference type="SMART" id="SM00382">
    <property type="entry name" value="AAA"/>
    <property type="match status" value="1"/>
</dbReference>
<dbReference type="PANTHER" id="PTHR43790">
    <property type="entry name" value="CARBOHYDRATE TRANSPORT ATP-BINDING PROTEIN MG119-RELATED"/>
    <property type="match status" value="1"/>
</dbReference>
<comment type="caution">
    <text evidence="6">The sequence shown here is derived from an EMBL/GenBank/DDBJ whole genome shotgun (WGS) entry which is preliminary data.</text>
</comment>
<protein>
    <submittedName>
        <fullName evidence="6">Sugar ABC transporter ATP-binding protein</fullName>
    </submittedName>
</protein>
<keyword evidence="7" id="KW-1185">Reference proteome</keyword>
<dbReference type="CDD" id="cd03215">
    <property type="entry name" value="ABC_Carb_Monos_II"/>
    <property type="match status" value="1"/>
</dbReference>
<evidence type="ECO:0000259" key="5">
    <source>
        <dbReference type="PROSITE" id="PS50893"/>
    </source>
</evidence>
<dbReference type="GO" id="GO:0005524">
    <property type="term" value="F:ATP binding"/>
    <property type="evidence" value="ECO:0007669"/>
    <property type="project" value="UniProtKB-KW"/>
</dbReference>
<feature type="domain" description="ABC transporter" evidence="5">
    <location>
        <begin position="253"/>
        <end position="497"/>
    </location>
</feature>
<name>A0A7Z0NB99_9GAMM</name>
<dbReference type="Pfam" id="PF00005">
    <property type="entry name" value="ABC_tran"/>
    <property type="match status" value="2"/>
</dbReference>
<dbReference type="InterPro" id="IPR003593">
    <property type="entry name" value="AAA+_ATPase"/>
</dbReference>
<keyword evidence="1" id="KW-0813">Transport</keyword>
<dbReference type="InterPro" id="IPR003439">
    <property type="entry name" value="ABC_transporter-like_ATP-bd"/>
</dbReference>
<evidence type="ECO:0000256" key="1">
    <source>
        <dbReference type="ARBA" id="ARBA00022448"/>
    </source>
</evidence>
<sequence length="508" mass="54960">MPERINITNLSKRYGATVALSGVDMGILPGEVHAILGENGAGKSTLVKILSGVVSSNAGTISLDEACIRPSSIIEARRCGIATAFQELSLIPNMTVAENILLPRASSGRFWPESKASIFERAREVLIEWEVNDISSQSIVADLTLAQRQRIELVRALSHARCLLILDEPTAALPDTSWLFRQIHHLTSRGVSVLYISHRLNEVREICQRATVLRNGASMGTVDLAGVDDEDIFTMMVGHGSSKKKRVSQESSTNGEVLLETYQLRSKMLKGINLQLHAGEILGVAGLEGQGQQELFRLFGGLHKPTSGEIRVGDKVTSLSSPRKALQVKPGIAFVPEERKTEGIFASLSAAANISIPHFAMTGWAKLVNGRIERHLAAEAADQVGLAPRYLGFEVGHLSGGNQQKVLLARALMTGAKILVLFDPTRGVDVGTKQSIYSMMRHFVDQGGAIIFYSSELSELVQLSSRCLVVYDGLITDDVAANEISEERLLASAHGPGNARKDSLQEAV</sequence>
<dbReference type="InterPro" id="IPR017871">
    <property type="entry name" value="ABC_transporter-like_CS"/>
</dbReference>
<evidence type="ECO:0000256" key="2">
    <source>
        <dbReference type="ARBA" id="ARBA00022737"/>
    </source>
</evidence>
<feature type="domain" description="ABC transporter" evidence="5">
    <location>
        <begin position="5"/>
        <end position="240"/>
    </location>
</feature>
<dbReference type="PROSITE" id="PS00211">
    <property type="entry name" value="ABC_TRANSPORTER_1"/>
    <property type="match status" value="1"/>
</dbReference>
<evidence type="ECO:0000256" key="4">
    <source>
        <dbReference type="ARBA" id="ARBA00022840"/>
    </source>
</evidence>
<dbReference type="PANTHER" id="PTHR43790:SF9">
    <property type="entry name" value="GALACTOFURANOSE TRANSPORTER ATP-BINDING PROTEIN YTFR"/>
    <property type="match status" value="1"/>
</dbReference>
<dbReference type="GO" id="GO:0016887">
    <property type="term" value="F:ATP hydrolysis activity"/>
    <property type="evidence" value="ECO:0007669"/>
    <property type="project" value="InterPro"/>
</dbReference>
<dbReference type="InterPro" id="IPR050107">
    <property type="entry name" value="ABC_carbohydrate_import_ATPase"/>
</dbReference>
<keyword evidence="3" id="KW-0547">Nucleotide-binding</keyword>
<dbReference type="CDD" id="cd03216">
    <property type="entry name" value="ABC_Carb_Monos_I"/>
    <property type="match status" value="1"/>
</dbReference>
<evidence type="ECO:0000313" key="7">
    <source>
        <dbReference type="Proteomes" id="UP000520876"/>
    </source>
</evidence>
<dbReference type="InterPro" id="IPR027417">
    <property type="entry name" value="P-loop_NTPase"/>
</dbReference>
<gene>
    <name evidence="6" type="ORF">HZU72_21580</name>
</gene>
<keyword evidence="2" id="KW-0677">Repeat</keyword>
<accession>A0A7Z0NB99</accession>
<dbReference type="AlphaFoldDB" id="A0A7Z0NB99"/>
<organism evidence="6 7">
    <name type="scientific">Vreelandella sedimenti</name>
    <dbReference type="NCBI Taxonomy" id="2729618"/>
    <lineage>
        <taxon>Bacteria</taxon>
        <taxon>Pseudomonadati</taxon>
        <taxon>Pseudomonadota</taxon>
        <taxon>Gammaproteobacteria</taxon>
        <taxon>Oceanospirillales</taxon>
        <taxon>Halomonadaceae</taxon>
        <taxon>Vreelandella</taxon>
    </lineage>
</organism>
<dbReference type="Gene3D" id="3.40.50.300">
    <property type="entry name" value="P-loop containing nucleotide triphosphate hydrolases"/>
    <property type="match status" value="2"/>
</dbReference>
<proteinExistence type="predicted"/>
<dbReference type="Proteomes" id="UP000520876">
    <property type="component" value="Unassembled WGS sequence"/>
</dbReference>
<reference evidence="6 7" key="1">
    <citation type="submission" date="2020-07" db="EMBL/GenBank/DDBJ databases">
        <title>Halomonas sp. QX-2 draft genome sequence.</title>
        <authorList>
            <person name="Qiu X."/>
        </authorList>
    </citation>
    <scope>NUCLEOTIDE SEQUENCE [LARGE SCALE GENOMIC DNA]</scope>
    <source>
        <strain evidence="6 7">QX-2</strain>
    </source>
</reference>
<dbReference type="EMBL" id="JACCGK010000025">
    <property type="protein sequence ID" value="NYT74983.1"/>
    <property type="molecule type" value="Genomic_DNA"/>
</dbReference>
<dbReference type="SUPFAM" id="SSF52540">
    <property type="entry name" value="P-loop containing nucleoside triphosphate hydrolases"/>
    <property type="match status" value="2"/>
</dbReference>
<keyword evidence="4 6" id="KW-0067">ATP-binding</keyword>
<dbReference type="RefSeq" id="WP_180095789.1">
    <property type="nucleotide sequence ID" value="NZ_JACCGK010000025.1"/>
</dbReference>
<evidence type="ECO:0000256" key="3">
    <source>
        <dbReference type="ARBA" id="ARBA00022741"/>
    </source>
</evidence>
<evidence type="ECO:0000313" key="6">
    <source>
        <dbReference type="EMBL" id="NYT74983.1"/>
    </source>
</evidence>
<dbReference type="PROSITE" id="PS50893">
    <property type="entry name" value="ABC_TRANSPORTER_2"/>
    <property type="match status" value="2"/>
</dbReference>